<dbReference type="InterPro" id="IPR036322">
    <property type="entry name" value="WD40_repeat_dom_sf"/>
</dbReference>
<gene>
    <name evidence="7" type="ORF">BpHYR1_003662</name>
</gene>
<feature type="region of interest" description="Disordered" evidence="5">
    <location>
        <begin position="665"/>
        <end position="716"/>
    </location>
</feature>
<dbReference type="InterPro" id="IPR015943">
    <property type="entry name" value="WD40/YVTN_repeat-like_dom_sf"/>
</dbReference>
<dbReference type="AlphaFoldDB" id="A0A3M7R5R4"/>
<sequence>MIRQNAKDYSNPFFLCLINKYFTADTAIYKFAASLDSKYLKIYNNEQELKTNYLHEISYSLDFDPDSSLLVGKVKETRAIAFLNKTHFIAGFNGFIVIYDCSNLNSNLKKTDSTKIGQVYDIKIIYENQKILIASHEGFISVYDLSNYNFLQKNQIANKIWAIDAFGQNLIFSQCNQVLDICLYRLDSSSNLIELKRRSGVNEFFTIKIFNENKVVFGGDKFLKIWEISTNQIVITISIDDKALSLDIFSSQIIASGHENDGVKFWNMNNYSNFKTVNTGSKVHYLKNLNGYSAIKNYLNLKSNQHSTQLQNLESTHTAFINMKTTFESTESKVMTSKPSSIDTLFSTETKIKHKSTIIDTVAETTTKSIQTIAENGLPSQYLSSSIIHENQNSPTYPSFTEIFSHTLKNTNTMPNKLYSEQNSDSTSKQLELTTSNQEKTTIEISFFDASTRSIPNSQELNTFTSKEIQSITADKIFESTQQVYDVQEIHTKTSDSSFDTFPEINSILATNIEHYLEEDFSFSNLLASDLIEVLKKNYDMNDCLKNCSGNGLCKLKDKSLFVCECFSNFAGSSCQINTLPCASNPCLNNATCVNNLANKTFICHCQQDNNGNYLYFGKNCQNKVDVCANETCSKNGVCYDVNDEAKCKCFSSYSGEKCQIESDETLEDDTVDDEGKESMLQPNYYLQNQVRNTTTTTSPPKRPIRTRKPPDRYGH</sequence>
<dbReference type="PANTHER" id="PTHR24049">
    <property type="entry name" value="CRUMBS FAMILY MEMBER"/>
    <property type="match status" value="1"/>
</dbReference>
<dbReference type="OrthoDB" id="46189at2759"/>
<dbReference type="SUPFAM" id="SSF57196">
    <property type="entry name" value="EGF/Laminin"/>
    <property type="match status" value="2"/>
</dbReference>
<evidence type="ECO:0000259" key="6">
    <source>
        <dbReference type="PROSITE" id="PS50026"/>
    </source>
</evidence>
<dbReference type="Pfam" id="PF00008">
    <property type="entry name" value="EGF"/>
    <property type="match status" value="1"/>
</dbReference>
<dbReference type="SMART" id="SM00181">
    <property type="entry name" value="EGF"/>
    <property type="match status" value="3"/>
</dbReference>
<dbReference type="InterPro" id="IPR000742">
    <property type="entry name" value="EGF"/>
</dbReference>
<dbReference type="STRING" id="10195.A0A3M7R5R4"/>
<dbReference type="Gene3D" id="2.130.10.10">
    <property type="entry name" value="YVTN repeat-like/Quinoprotein amine dehydrogenase"/>
    <property type="match status" value="1"/>
</dbReference>
<keyword evidence="3 4" id="KW-1015">Disulfide bond</keyword>
<evidence type="ECO:0000256" key="4">
    <source>
        <dbReference type="PROSITE-ProRule" id="PRU00076"/>
    </source>
</evidence>
<organism evidence="7 8">
    <name type="scientific">Brachionus plicatilis</name>
    <name type="common">Marine rotifer</name>
    <name type="synonym">Brachionus muelleri</name>
    <dbReference type="NCBI Taxonomy" id="10195"/>
    <lineage>
        <taxon>Eukaryota</taxon>
        <taxon>Metazoa</taxon>
        <taxon>Spiralia</taxon>
        <taxon>Gnathifera</taxon>
        <taxon>Rotifera</taxon>
        <taxon>Eurotatoria</taxon>
        <taxon>Monogononta</taxon>
        <taxon>Pseudotrocha</taxon>
        <taxon>Ploima</taxon>
        <taxon>Brachionidae</taxon>
        <taxon>Brachionus</taxon>
    </lineage>
</organism>
<dbReference type="PROSITE" id="PS50026">
    <property type="entry name" value="EGF_3"/>
    <property type="match status" value="3"/>
</dbReference>
<keyword evidence="1 4" id="KW-0245">EGF-like domain</keyword>
<feature type="compositionally biased region" description="Acidic residues" evidence="5">
    <location>
        <begin position="665"/>
        <end position="676"/>
    </location>
</feature>
<dbReference type="CDD" id="cd00054">
    <property type="entry name" value="EGF_CA"/>
    <property type="match status" value="1"/>
</dbReference>
<evidence type="ECO:0000256" key="2">
    <source>
        <dbReference type="ARBA" id="ARBA00022737"/>
    </source>
</evidence>
<dbReference type="Proteomes" id="UP000276133">
    <property type="component" value="Unassembled WGS sequence"/>
</dbReference>
<accession>A0A3M7R5R4</accession>
<dbReference type="Gene3D" id="2.10.25.10">
    <property type="entry name" value="Laminin"/>
    <property type="match status" value="2"/>
</dbReference>
<feature type="disulfide bond" evidence="4">
    <location>
        <begin position="650"/>
        <end position="659"/>
    </location>
</feature>
<evidence type="ECO:0000256" key="5">
    <source>
        <dbReference type="SAM" id="MobiDB-lite"/>
    </source>
</evidence>
<feature type="disulfide bond" evidence="4">
    <location>
        <begin position="544"/>
        <end position="554"/>
    </location>
</feature>
<reference evidence="7 8" key="1">
    <citation type="journal article" date="2018" name="Sci. Rep.">
        <title>Genomic signatures of local adaptation to the degree of environmental predictability in rotifers.</title>
        <authorList>
            <person name="Franch-Gras L."/>
            <person name="Hahn C."/>
            <person name="Garcia-Roger E.M."/>
            <person name="Carmona M.J."/>
            <person name="Serra M."/>
            <person name="Gomez A."/>
        </authorList>
    </citation>
    <scope>NUCLEOTIDE SEQUENCE [LARGE SCALE GENOMIC DNA]</scope>
    <source>
        <strain evidence="7">HYR1</strain>
    </source>
</reference>
<keyword evidence="8" id="KW-1185">Reference proteome</keyword>
<dbReference type="EMBL" id="REGN01004180">
    <property type="protein sequence ID" value="RNA18724.1"/>
    <property type="molecule type" value="Genomic_DNA"/>
</dbReference>
<feature type="disulfide bond" evidence="4">
    <location>
        <begin position="566"/>
        <end position="575"/>
    </location>
</feature>
<feature type="domain" description="EGF-like" evidence="6">
    <location>
        <begin position="624"/>
        <end position="660"/>
    </location>
</feature>
<dbReference type="InterPro" id="IPR051022">
    <property type="entry name" value="Notch_Cell-Fate_Det"/>
</dbReference>
<dbReference type="SUPFAM" id="SSF50978">
    <property type="entry name" value="WD40 repeat-like"/>
    <property type="match status" value="1"/>
</dbReference>
<feature type="domain" description="EGF-like" evidence="6">
    <location>
        <begin position="540"/>
        <end position="576"/>
    </location>
</feature>
<evidence type="ECO:0000256" key="3">
    <source>
        <dbReference type="ARBA" id="ARBA00023157"/>
    </source>
</evidence>
<proteinExistence type="predicted"/>
<dbReference type="PROSITE" id="PS00022">
    <property type="entry name" value="EGF_1"/>
    <property type="match status" value="2"/>
</dbReference>
<name>A0A3M7R5R4_BRAPC</name>
<keyword evidence="2" id="KW-0677">Repeat</keyword>
<comment type="caution">
    <text evidence="7">The sequence shown here is derived from an EMBL/GenBank/DDBJ whole genome shotgun (WGS) entry which is preliminary data.</text>
</comment>
<comment type="caution">
    <text evidence="4">Lacks conserved residue(s) required for the propagation of feature annotation.</text>
</comment>
<protein>
    <submittedName>
        <fullName evidence="7">Protocadherin Fat 1 isoform X1</fullName>
    </submittedName>
</protein>
<evidence type="ECO:0000256" key="1">
    <source>
        <dbReference type="ARBA" id="ARBA00022536"/>
    </source>
</evidence>
<evidence type="ECO:0000313" key="7">
    <source>
        <dbReference type="EMBL" id="RNA18724.1"/>
    </source>
</evidence>
<feature type="compositionally biased region" description="Polar residues" evidence="5">
    <location>
        <begin position="681"/>
        <end position="691"/>
    </location>
</feature>
<feature type="domain" description="EGF-like" evidence="6">
    <location>
        <begin position="578"/>
        <end position="622"/>
    </location>
</feature>
<evidence type="ECO:0000313" key="8">
    <source>
        <dbReference type="Proteomes" id="UP000276133"/>
    </source>
</evidence>
<feature type="disulfide bond" evidence="4">
    <location>
        <begin position="587"/>
        <end position="604"/>
    </location>
</feature>